<reference evidence="3" key="1">
    <citation type="submission" date="2020-08" db="EMBL/GenBank/DDBJ databases">
        <title>Multicomponent nature underlies the extraordinary mechanical properties of spider dragline silk.</title>
        <authorList>
            <person name="Kono N."/>
            <person name="Nakamura H."/>
            <person name="Mori M."/>
            <person name="Yoshida Y."/>
            <person name="Ohtoshi R."/>
            <person name="Malay A.D."/>
            <person name="Moran D.A.P."/>
            <person name="Tomita M."/>
            <person name="Numata K."/>
            <person name="Arakawa K."/>
        </authorList>
    </citation>
    <scope>NUCLEOTIDE SEQUENCE</scope>
</reference>
<dbReference type="EMBL" id="BMAW01081397">
    <property type="protein sequence ID" value="GFU24269.1"/>
    <property type="molecule type" value="Genomic_DNA"/>
</dbReference>
<sequence>MGSVIPFLGSGEQILTIRKFKISPDPVQLSGKSITLSIDAQLHQDIPAGARMKIKVWKVSSIFGWKIYLPAPCLVSVG</sequence>
<name>A0A8X6UJQ1_NEPPI</name>
<dbReference type="OrthoDB" id="6407652at2759"/>
<protein>
    <submittedName>
        <fullName evidence="3">ML domain-containing protein</fullName>
    </submittedName>
</protein>
<dbReference type="AlphaFoldDB" id="A0A8X6UJQ1"/>
<dbReference type="Gene3D" id="2.70.220.10">
    <property type="entry name" value="Ganglioside GM2 activator"/>
    <property type="match status" value="1"/>
</dbReference>
<dbReference type="Proteomes" id="UP000887013">
    <property type="component" value="Unassembled WGS sequence"/>
</dbReference>
<keyword evidence="1" id="KW-0732">Signal</keyword>
<evidence type="ECO:0000256" key="1">
    <source>
        <dbReference type="ARBA" id="ARBA00022729"/>
    </source>
</evidence>
<feature type="non-terminal residue" evidence="3">
    <location>
        <position position="78"/>
    </location>
</feature>
<keyword evidence="4" id="KW-1185">Reference proteome</keyword>
<evidence type="ECO:0000313" key="3">
    <source>
        <dbReference type="EMBL" id="GFU24269.1"/>
    </source>
</evidence>
<evidence type="ECO:0000313" key="4">
    <source>
        <dbReference type="Proteomes" id="UP000887013"/>
    </source>
</evidence>
<evidence type="ECO:0000313" key="2">
    <source>
        <dbReference type="EMBL" id="GFT15974.1"/>
    </source>
</evidence>
<accession>A0A8X6UJQ1</accession>
<comment type="caution">
    <text evidence="3">The sequence shown here is derived from an EMBL/GenBank/DDBJ whole genome shotgun (WGS) entry which is preliminary data.</text>
</comment>
<gene>
    <name evidence="3" type="primary">NCL1_52557</name>
    <name evidence="2" type="ORF">NPIL_105431</name>
    <name evidence="3" type="ORF">NPIL_154851</name>
</gene>
<proteinExistence type="predicted"/>
<organism evidence="3 4">
    <name type="scientific">Nephila pilipes</name>
    <name type="common">Giant wood spider</name>
    <name type="synonym">Nephila maculata</name>
    <dbReference type="NCBI Taxonomy" id="299642"/>
    <lineage>
        <taxon>Eukaryota</taxon>
        <taxon>Metazoa</taxon>
        <taxon>Ecdysozoa</taxon>
        <taxon>Arthropoda</taxon>
        <taxon>Chelicerata</taxon>
        <taxon>Arachnida</taxon>
        <taxon>Araneae</taxon>
        <taxon>Araneomorphae</taxon>
        <taxon>Entelegynae</taxon>
        <taxon>Araneoidea</taxon>
        <taxon>Nephilidae</taxon>
        <taxon>Nephila</taxon>
    </lineage>
</organism>
<dbReference type="EMBL" id="BMAW01104710">
    <property type="protein sequence ID" value="GFT15974.1"/>
    <property type="molecule type" value="Genomic_DNA"/>
</dbReference>
<dbReference type="InterPro" id="IPR036846">
    <property type="entry name" value="GM2-AP_sf"/>
</dbReference>